<dbReference type="RefSeq" id="XP_014153801.1">
    <property type="nucleotide sequence ID" value="XM_014298326.1"/>
</dbReference>
<accession>A0A0L0FT73</accession>
<evidence type="ECO:0000313" key="3">
    <source>
        <dbReference type="Proteomes" id="UP000054560"/>
    </source>
</evidence>
<feature type="compositionally biased region" description="Low complexity" evidence="1">
    <location>
        <begin position="212"/>
        <end position="227"/>
    </location>
</feature>
<reference evidence="2 3" key="1">
    <citation type="submission" date="2011-02" db="EMBL/GenBank/DDBJ databases">
        <title>The Genome Sequence of Sphaeroforma arctica JP610.</title>
        <authorList>
            <consortium name="The Broad Institute Genome Sequencing Platform"/>
            <person name="Russ C."/>
            <person name="Cuomo C."/>
            <person name="Young S.K."/>
            <person name="Zeng Q."/>
            <person name="Gargeya S."/>
            <person name="Alvarado L."/>
            <person name="Berlin A."/>
            <person name="Chapman S.B."/>
            <person name="Chen Z."/>
            <person name="Freedman E."/>
            <person name="Gellesch M."/>
            <person name="Goldberg J."/>
            <person name="Griggs A."/>
            <person name="Gujja S."/>
            <person name="Heilman E."/>
            <person name="Heiman D."/>
            <person name="Howarth C."/>
            <person name="Mehta T."/>
            <person name="Neiman D."/>
            <person name="Pearson M."/>
            <person name="Roberts A."/>
            <person name="Saif S."/>
            <person name="Shea T."/>
            <person name="Shenoy N."/>
            <person name="Sisk P."/>
            <person name="Stolte C."/>
            <person name="Sykes S."/>
            <person name="White J."/>
            <person name="Yandava C."/>
            <person name="Burger G."/>
            <person name="Gray M.W."/>
            <person name="Holland P.W.H."/>
            <person name="King N."/>
            <person name="Lang F.B.F."/>
            <person name="Roger A.J."/>
            <person name="Ruiz-Trillo I."/>
            <person name="Haas B."/>
            <person name="Nusbaum C."/>
            <person name="Birren B."/>
        </authorList>
    </citation>
    <scope>NUCLEOTIDE SEQUENCE [LARGE SCALE GENOMIC DNA]</scope>
    <source>
        <strain evidence="2 3">JP610</strain>
    </source>
</reference>
<evidence type="ECO:0000313" key="2">
    <source>
        <dbReference type="EMBL" id="KNC79899.1"/>
    </source>
</evidence>
<feature type="compositionally biased region" description="Polar residues" evidence="1">
    <location>
        <begin position="193"/>
        <end position="211"/>
    </location>
</feature>
<sequence length="260" mass="28060">MVPTTYLVTDVASHASPTRTQFGSDQESSNKANISVDAHDNTLMPTSALQSQVPQQQMQNQQQQQQQRRRQQQIQQSQQQTQEAQQATQPHQPQHAQQFAQPPQQHTHQHKEQVTQQQPPHAQAQAPVPSLQQSVTPSAMPQSAMPQSHTPATQPYSTEGMTPQSTQPPLAGPELNQSHQTTAPHGQAHADTSKSSASIPTTGETNTVVLNTESSTESSTPGASSAEQVNSTAETVQDITLVQPTLPAGNPDVPILPTQQ</sequence>
<feature type="compositionally biased region" description="Low complexity" evidence="1">
    <location>
        <begin position="116"/>
        <end position="127"/>
    </location>
</feature>
<evidence type="ECO:0000256" key="1">
    <source>
        <dbReference type="SAM" id="MobiDB-lite"/>
    </source>
</evidence>
<proteinExistence type="predicted"/>
<name>A0A0L0FT73_9EUKA</name>
<feature type="region of interest" description="Disordered" evidence="1">
    <location>
        <begin position="241"/>
        <end position="260"/>
    </location>
</feature>
<feature type="region of interest" description="Disordered" evidence="1">
    <location>
        <begin position="49"/>
        <end position="234"/>
    </location>
</feature>
<dbReference type="Proteomes" id="UP000054560">
    <property type="component" value="Unassembled WGS sequence"/>
</dbReference>
<organism evidence="2 3">
    <name type="scientific">Sphaeroforma arctica JP610</name>
    <dbReference type="NCBI Taxonomy" id="667725"/>
    <lineage>
        <taxon>Eukaryota</taxon>
        <taxon>Ichthyosporea</taxon>
        <taxon>Ichthyophonida</taxon>
        <taxon>Sphaeroforma</taxon>
    </lineage>
</organism>
<feature type="compositionally biased region" description="Polar residues" evidence="1">
    <location>
        <begin position="175"/>
        <end position="184"/>
    </location>
</feature>
<keyword evidence="3" id="KW-1185">Reference proteome</keyword>
<dbReference type="AlphaFoldDB" id="A0A0L0FT73"/>
<feature type="compositionally biased region" description="Low complexity" evidence="1">
    <location>
        <begin position="49"/>
        <end position="106"/>
    </location>
</feature>
<feature type="compositionally biased region" description="Polar residues" evidence="1">
    <location>
        <begin position="130"/>
        <end position="168"/>
    </location>
</feature>
<protein>
    <submittedName>
        <fullName evidence="2">Uncharacterized protein</fullName>
    </submittedName>
</protein>
<dbReference type="EMBL" id="KQ242227">
    <property type="protein sequence ID" value="KNC79899.1"/>
    <property type="molecule type" value="Genomic_DNA"/>
</dbReference>
<gene>
    <name evidence="2" type="ORF">SARC_07719</name>
</gene>
<dbReference type="GeneID" id="25908223"/>